<dbReference type="RefSeq" id="XP_060436188.1">
    <property type="nucleotide sequence ID" value="XM_060565511.1"/>
</dbReference>
<keyword evidence="3" id="KW-1185">Reference proteome</keyword>
<dbReference type="Proteomes" id="UP001224890">
    <property type="component" value="Unassembled WGS sequence"/>
</dbReference>
<proteinExistence type="predicted"/>
<sequence>MLPYPSSTRRHRPAMFPPLGSRPPGQEPLPRSIWALIQPLPKALQAPPGELATSRLRRKEPSLLAHAMQRTGMRCKLAAALCTDPFPSAPPPINRPPKSRRHPPFSASGVSNESESSTKQASSDEMDGGGTRRSVPASVYVFNITGAEVAQGTVVQDKAIKTLLCSR</sequence>
<protein>
    <submittedName>
        <fullName evidence="2">Uncharacterized protein</fullName>
    </submittedName>
</protein>
<evidence type="ECO:0000313" key="3">
    <source>
        <dbReference type="Proteomes" id="UP001224890"/>
    </source>
</evidence>
<feature type="compositionally biased region" description="Low complexity" evidence="1">
    <location>
        <begin position="106"/>
        <end position="117"/>
    </location>
</feature>
<dbReference type="EMBL" id="JAHMHR010000002">
    <property type="protein sequence ID" value="KAK1700431.1"/>
    <property type="molecule type" value="Genomic_DNA"/>
</dbReference>
<dbReference type="GeneID" id="85450037"/>
<accession>A0AAJ0AY34</accession>
<evidence type="ECO:0000256" key="1">
    <source>
        <dbReference type="SAM" id="MobiDB-lite"/>
    </source>
</evidence>
<gene>
    <name evidence="2" type="ORF">BDP55DRAFT_131805</name>
</gene>
<organism evidence="2 3">
    <name type="scientific">Colletotrichum godetiae</name>
    <dbReference type="NCBI Taxonomy" id="1209918"/>
    <lineage>
        <taxon>Eukaryota</taxon>
        <taxon>Fungi</taxon>
        <taxon>Dikarya</taxon>
        <taxon>Ascomycota</taxon>
        <taxon>Pezizomycotina</taxon>
        <taxon>Sordariomycetes</taxon>
        <taxon>Hypocreomycetidae</taxon>
        <taxon>Glomerellales</taxon>
        <taxon>Glomerellaceae</taxon>
        <taxon>Colletotrichum</taxon>
        <taxon>Colletotrichum acutatum species complex</taxon>
    </lineage>
</organism>
<comment type="caution">
    <text evidence="2">The sequence shown here is derived from an EMBL/GenBank/DDBJ whole genome shotgun (WGS) entry which is preliminary data.</text>
</comment>
<reference evidence="2" key="1">
    <citation type="submission" date="2021-06" db="EMBL/GenBank/DDBJ databases">
        <title>Comparative genomics, transcriptomics and evolutionary studies reveal genomic signatures of adaptation to plant cell wall in hemibiotrophic fungi.</title>
        <authorList>
            <consortium name="DOE Joint Genome Institute"/>
            <person name="Baroncelli R."/>
            <person name="Diaz J.F."/>
            <person name="Benocci T."/>
            <person name="Peng M."/>
            <person name="Battaglia E."/>
            <person name="Haridas S."/>
            <person name="Andreopoulos W."/>
            <person name="Labutti K."/>
            <person name="Pangilinan J."/>
            <person name="Floch G.L."/>
            <person name="Makela M.R."/>
            <person name="Henrissat B."/>
            <person name="Grigoriev I.V."/>
            <person name="Crouch J.A."/>
            <person name="De Vries R.P."/>
            <person name="Sukno S.A."/>
            <person name="Thon M.R."/>
        </authorList>
    </citation>
    <scope>NUCLEOTIDE SEQUENCE</scope>
    <source>
        <strain evidence="2">CBS 193.32</strain>
    </source>
</reference>
<dbReference type="AlphaFoldDB" id="A0AAJ0AY34"/>
<evidence type="ECO:0000313" key="2">
    <source>
        <dbReference type="EMBL" id="KAK1700431.1"/>
    </source>
</evidence>
<feature type="region of interest" description="Disordered" evidence="1">
    <location>
        <begin position="1"/>
        <end position="29"/>
    </location>
</feature>
<name>A0AAJ0AY34_9PEZI</name>
<feature type="region of interest" description="Disordered" evidence="1">
    <location>
        <begin position="85"/>
        <end position="133"/>
    </location>
</feature>